<feature type="transmembrane region" description="Helical" evidence="2">
    <location>
        <begin position="6"/>
        <end position="26"/>
    </location>
</feature>
<dbReference type="GO" id="GO:0006465">
    <property type="term" value="P:signal peptide processing"/>
    <property type="evidence" value="ECO:0007669"/>
    <property type="project" value="TreeGrafter"/>
</dbReference>
<keyword evidence="5" id="KW-1185">Reference proteome</keyword>
<dbReference type="AlphaFoldDB" id="A0A9W6DGI2"/>
<feature type="domain" description="Prepilin type IV endopeptidase peptidase" evidence="3">
    <location>
        <begin position="73"/>
        <end position="172"/>
    </location>
</feature>
<keyword evidence="2" id="KW-0812">Transmembrane</keyword>
<dbReference type="RefSeq" id="WP_281819814.1">
    <property type="nucleotide sequence ID" value="NZ_BRLB01000031.1"/>
</dbReference>
<accession>A0A9W6DGI2</accession>
<dbReference type="GO" id="GO:0005886">
    <property type="term" value="C:plasma membrane"/>
    <property type="evidence" value="ECO:0007669"/>
    <property type="project" value="TreeGrafter"/>
</dbReference>
<evidence type="ECO:0000256" key="1">
    <source>
        <dbReference type="ARBA" id="ARBA00005801"/>
    </source>
</evidence>
<evidence type="ECO:0000259" key="3">
    <source>
        <dbReference type="Pfam" id="PF01478"/>
    </source>
</evidence>
<comment type="similarity">
    <text evidence="1">Belongs to the peptidase A24 family.</text>
</comment>
<dbReference type="Pfam" id="PF01478">
    <property type="entry name" value="Peptidase_A24"/>
    <property type="match status" value="1"/>
</dbReference>
<name>A0A9W6DGI2_9FIRM</name>
<feature type="transmembrane region" description="Helical" evidence="2">
    <location>
        <begin position="185"/>
        <end position="203"/>
    </location>
</feature>
<evidence type="ECO:0000313" key="4">
    <source>
        <dbReference type="EMBL" id="GKX32326.1"/>
    </source>
</evidence>
<dbReference type="PANTHER" id="PTHR30487:SF0">
    <property type="entry name" value="PREPILIN LEADER PEPTIDASE_N-METHYLTRANSFERASE-RELATED"/>
    <property type="match status" value="1"/>
</dbReference>
<dbReference type="EMBL" id="BRLB01000031">
    <property type="protein sequence ID" value="GKX32326.1"/>
    <property type="molecule type" value="Genomic_DNA"/>
</dbReference>
<dbReference type="Proteomes" id="UP001144256">
    <property type="component" value="Unassembled WGS sequence"/>
</dbReference>
<keyword evidence="2" id="KW-1133">Transmembrane helix</keyword>
<feature type="transmembrane region" description="Helical" evidence="2">
    <location>
        <begin position="115"/>
        <end position="136"/>
    </location>
</feature>
<comment type="caution">
    <text evidence="4">The sequence shown here is derived from an EMBL/GenBank/DDBJ whole genome shotgun (WGS) entry which is preliminary data.</text>
</comment>
<dbReference type="InterPro" id="IPR050882">
    <property type="entry name" value="Prepilin_peptidase/N-MTase"/>
</dbReference>
<reference evidence="4" key="1">
    <citation type="submission" date="2022-06" db="EMBL/GenBank/DDBJ databases">
        <title>Vallitalea longa sp. nov., an anaerobic bacterium isolated from marine sediment.</title>
        <authorList>
            <person name="Hirano S."/>
            <person name="Terahara T."/>
            <person name="Mori K."/>
            <person name="Hamada M."/>
            <person name="Matsumoto R."/>
            <person name="Kobayashi T."/>
        </authorList>
    </citation>
    <scope>NUCLEOTIDE SEQUENCE</scope>
    <source>
        <strain evidence="4">SH18-1</strain>
    </source>
</reference>
<keyword evidence="2" id="KW-0472">Membrane</keyword>
<feature type="transmembrane region" description="Helical" evidence="2">
    <location>
        <begin position="157"/>
        <end position="179"/>
    </location>
</feature>
<evidence type="ECO:0000313" key="5">
    <source>
        <dbReference type="Proteomes" id="UP001144256"/>
    </source>
</evidence>
<feature type="transmembrane region" description="Helical" evidence="2">
    <location>
        <begin position="38"/>
        <end position="59"/>
    </location>
</feature>
<proteinExistence type="inferred from homology"/>
<dbReference type="PANTHER" id="PTHR30487">
    <property type="entry name" value="TYPE 4 PREPILIN-LIKE PROTEINS LEADER PEPTIDE-PROCESSING ENZYME"/>
    <property type="match status" value="1"/>
</dbReference>
<protein>
    <recommendedName>
        <fullName evidence="3">Prepilin type IV endopeptidase peptidase domain-containing protein</fullName>
    </recommendedName>
</protein>
<sequence>MFKIIIVLFVGGSLATLINILVSKIINYINKKKVKRNSLNYIVLTIIILVVLYISYMNFSSKHNLIIAVVFDSIIIIGSYVDYKYKVIPNKFVLISFVIGVISLILTRKLMIDNIYGMVIGGMILLIIAIMPGGLMGGGDVKYMVLIGLFLGIEKTIFAICISFVLGSVIALILIIFRFKKLKDTIAFGPILSIGSFIAYTYYDSVIDKIIF</sequence>
<dbReference type="GO" id="GO:0004190">
    <property type="term" value="F:aspartic-type endopeptidase activity"/>
    <property type="evidence" value="ECO:0007669"/>
    <property type="project" value="InterPro"/>
</dbReference>
<dbReference type="Gene3D" id="1.20.120.1220">
    <property type="match status" value="1"/>
</dbReference>
<gene>
    <name evidence="4" type="ORF">SH1V18_48060</name>
</gene>
<organism evidence="4 5">
    <name type="scientific">Vallitalea longa</name>
    <dbReference type="NCBI Taxonomy" id="2936439"/>
    <lineage>
        <taxon>Bacteria</taxon>
        <taxon>Bacillati</taxon>
        <taxon>Bacillota</taxon>
        <taxon>Clostridia</taxon>
        <taxon>Lachnospirales</taxon>
        <taxon>Vallitaleaceae</taxon>
        <taxon>Vallitalea</taxon>
    </lineage>
</organism>
<feature type="transmembrane region" description="Helical" evidence="2">
    <location>
        <begin position="92"/>
        <end position="109"/>
    </location>
</feature>
<dbReference type="InterPro" id="IPR000045">
    <property type="entry name" value="Prepilin_IV_endopep_pep"/>
</dbReference>
<evidence type="ECO:0000256" key="2">
    <source>
        <dbReference type="SAM" id="Phobius"/>
    </source>
</evidence>